<dbReference type="InterPro" id="IPR009057">
    <property type="entry name" value="Homeodomain-like_sf"/>
</dbReference>
<reference evidence="6" key="1">
    <citation type="submission" date="2016-08" db="EMBL/GenBank/DDBJ databases">
        <authorList>
            <person name="Varghese N."/>
            <person name="Submissions Spin"/>
        </authorList>
    </citation>
    <scope>NUCLEOTIDE SEQUENCE [LARGE SCALE GENOMIC DNA]</scope>
    <source>
        <strain evidence="6">CCBAU 57015</strain>
    </source>
</reference>
<dbReference type="Proteomes" id="UP000186228">
    <property type="component" value="Unassembled WGS sequence"/>
</dbReference>
<keyword evidence="6" id="KW-1185">Reference proteome</keyword>
<evidence type="ECO:0000256" key="3">
    <source>
        <dbReference type="ARBA" id="ARBA00023163"/>
    </source>
</evidence>
<dbReference type="PANTHER" id="PTHR46796">
    <property type="entry name" value="HTH-TYPE TRANSCRIPTIONAL ACTIVATOR RHAS-RELATED"/>
    <property type="match status" value="1"/>
</dbReference>
<protein>
    <submittedName>
        <fullName evidence="5">AraC-binding-like domain-containing protein</fullName>
    </submittedName>
</protein>
<keyword evidence="3" id="KW-0804">Transcription</keyword>
<dbReference type="AlphaFoldDB" id="A0A1C3W8M7"/>
<dbReference type="PROSITE" id="PS01124">
    <property type="entry name" value="HTH_ARAC_FAMILY_2"/>
    <property type="match status" value="1"/>
</dbReference>
<dbReference type="Pfam" id="PF14525">
    <property type="entry name" value="AraC_binding_2"/>
    <property type="match status" value="1"/>
</dbReference>
<gene>
    <name evidence="5" type="ORF">GA0061100_11356</name>
</gene>
<dbReference type="STRING" id="52131.GA0061100_11356"/>
<evidence type="ECO:0000259" key="4">
    <source>
        <dbReference type="PROSITE" id="PS01124"/>
    </source>
</evidence>
<accession>A0A1C3W8M7</accession>
<feature type="domain" description="HTH araC/xylS-type" evidence="4">
    <location>
        <begin position="222"/>
        <end position="322"/>
    </location>
</feature>
<dbReference type="SUPFAM" id="SSF46689">
    <property type="entry name" value="Homeodomain-like"/>
    <property type="match status" value="1"/>
</dbReference>
<dbReference type="GO" id="GO:0003700">
    <property type="term" value="F:DNA-binding transcription factor activity"/>
    <property type="evidence" value="ECO:0007669"/>
    <property type="project" value="InterPro"/>
</dbReference>
<dbReference type="InterPro" id="IPR035418">
    <property type="entry name" value="AraC-bd_2"/>
</dbReference>
<evidence type="ECO:0000256" key="2">
    <source>
        <dbReference type="ARBA" id="ARBA00023125"/>
    </source>
</evidence>
<dbReference type="Pfam" id="PF12833">
    <property type="entry name" value="HTH_18"/>
    <property type="match status" value="1"/>
</dbReference>
<dbReference type="EMBL" id="FMAC01000013">
    <property type="protein sequence ID" value="SCB36350.1"/>
    <property type="molecule type" value="Genomic_DNA"/>
</dbReference>
<dbReference type="PANTHER" id="PTHR46796:SF12">
    <property type="entry name" value="HTH-TYPE DNA-BINDING TRANSCRIPTIONAL ACTIVATOR EUTR"/>
    <property type="match status" value="1"/>
</dbReference>
<dbReference type="InterPro" id="IPR050204">
    <property type="entry name" value="AraC_XylS_family_regulators"/>
</dbReference>
<keyword evidence="2" id="KW-0238">DNA-binding</keyword>
<dbReference type="GO" id="GO:0043565">
    <property type="term" value="F:sequence-specific DNA binding"/>
    <property type="evidence" value="ECO:0007669"/>
    <property type="project" value="InterPro"/>
</dbReference>
<keyword evidence="1" id="KW-0805">Transcription regulation</keyword>
<dbReference type="SMART" id="SM00342">
    <property type="entry name" value="HTH_ARAC"/>
    <property type="match status" value="1"/>
</dbReference>
<organism evidence="5 6">
    <name type="scientific">Rhizobium hainanense</name>
    <dbReference type="NCBI Taxonomy" id="52131"/>
    <lineage>
        <taxon>Bacteria</taxon>
        <taxon>Pseudomonadati</taxon>
        <taxon>Pseudomonadota</taxon>
        <taxon>Alphaproteobacteria</taxon>
        <taxon>Hyphomicrobiales</taxon>
        <taxon>Rhizobiaceae</taxon>
        <taxon>Rhizobium/Agrobacterium group</taxon>
        <taxon>Rhizobium</taxon>
    </lineage>
</organism>
<dbReference type="InterPro" id="IPR018060">
    <property type="entry name" value="HTH_AraC"/>
</dbReference>
<proteinExistence type="predicted"/>
<evidence type="ECO:0000256" key="1">
    <source>
        <dbReference type="ARBA" id="ARBA00023015"/>
    </source>
</evidence>
<name>A0A1C3W8M7_9HYPH</name>
<evidence type="ECO:0000313" key="5">
    <source>
        <dbReference type="EMBL" id="SCB36350.1"/>
    </source>
</evidence>
<sequence>MQSPISKITRILESGTDPDRLSGVLSSPTSIVNVEHAGYGFSFACDAVSNGPLTLINVEYGGEIINRRRTAGDKMIVIFPHSGESLIETRKGTIHSTPGFATVLDGAHNDGMSFFGRRRHTTAVLCRLEMQTRLCGLVERTVSGDFDFNPEINLSTSSGSTLLQLGCLIHQGLTENSALQRSPIVMKNLTESFFQMLLLSVPNNFSEQLHGNIASPSPGHVKRAIDYMRAHLSEPLTLEDIAFASGTGARALQMGFRQFKSSSPMSYLRNLRLEAVHQELSSNPSASSVSDVAIRWGFVQLGRFSGEYRVRYGELPSDTLRKSKL</sequence>
<evidence type="ECO:0000313" key="6">
    <source>
        <dbReference type="Proteomes" id="UP000186228"/>
    </source>
</evidence>
<dbReference type="Gene3D" id="1.10.10.60">
    <property type="entry name" value="Homeodomain-like"/>
    <property type="match status" value="1"/>
</dbReference>